<dbReference type="CDD" id="cd00093">
    <property type="entry name" value="HTH_XRE"/>
    <property type="match status" value="1"/>
</dbReference>
<reference evidence="5 6" key="1">
    <citation type="submission" date="2009-12" db="EMBL/GenBank/DDBJ databases">
        <title>Genome Sequence of Prevotella buccalis ATCC 35310.</title>
        <authorList>
            <person name="Durkin A.S."/>
            <person name="Madupu R."/>
            <person name="Torralba M."/>
            <person name="Methe B."/>
            <person name="Sutton G."/>
            <person name="Strausberg R.L."/>
            <person name="Nelson K.E."/>
        </authorList>
    </citation>
    <scope>NUCLEOTIDE SEQUENCE [LARGE SCALE GENOMIC DNA]</scope>
    <source>
        <strain evidence="5 6">ATCC 35310</strain>
    </source>
</reference>
<dbReference type="SUPFAM" id="SSF51306">
    <property type="entry name" value="LexA/Signal peptidase"/>
    <property type="match status" value="1"/>
</dbReference>
<dbReference type="InterPro" id="IPR001387">
    <property type="entry name" value="Cro/C1-type_HTH"/>
</dbReference>
<evidence type="ECO:0000313" key="6">
    <source>
        <dbReference type="Proteomes" id="UP000005283"/>
    </source>
</evidence>
<dbReference type="InterPro" id="IPR015927">
    <property type="entry name" value="Peptidase_S24_S26A/B/C"/>
</dbReference>
<dbReference type="PROSITE" id="PS50943">
    <property type="entry name" value="HTH_CROC1"/>
    <property type="match status" value="1"/>
</dbReference>
<evidence type="ECO:0000256" key="3">
    <source>
        <dbReference type="ARBA" id="ARBA00023163"/>
    </source>
</evidence>
<dbReference type="Proteomes" id="UP000005283">
    <property type="component" value="Unassembled WGS sequence"/>
</dbReference>
<dbReference type="Gene3D" id="1.10.260.40">
    <property type="entry name" value="lambda repressor-like DNA-binding domains"/>
    <property type="match status" value="1"/>
</dbReference>
<dbReference type="InterPro" id="IPR036286">
    <property type="entry name" value="LexA/Signal_pep-like_sf"/>
</dbReference>
<dbReference type="Gene3D" id="2.10.109.10">
    <property type="entry name" value="Umud Fragment, subunit A"/>
    <property type="match status" value="1"/>
</dbReference>
<protein>
    <recommendedName>
        <fullName evidence="4">HTH cro/C1-type domain-containing protein</fullName>
    </recommendedName>
</protein>
<dbReference type="AlphaFoldDB" id="D1W978"/>
<dbReference type="InterPro" id="IPR039418">
    <property type="entry name" value="LexA-like"/>
</dbReference>
<keyword evidence="2" id="KW-0238">DNA-binding</keyword>
<dbReference type="CDD" id="cd06529">
    <property type="entry name" value="S24_LexA-like"/>
    <property type="match status" value="1"/>
</dbReference>
<feature type="domain" description="HTH cro/C1-type" evidence="4">
    <location>
        <begin position="22"/>
        <end position="68"/>
    </location>
</feature>
<keyword evidence="3" id="KW-0804">Transcription</keyword>
<dbReference type="GO" id="GO:0003677">
    <property type="term" value="F:DNA binding"/>
    <property type="evidence" value="ECO:0007669"/>
    <property type="project" value="UniProtKB-KW"/>
</dbReference>
<keyword evidence="6" id="KW-1185">Reference proteome</keyword>
<dbReference type="Pfam" id="PF00717">
    <property type="entry name" value="Peptidase_S24"/>
    <property type="match status" value="1"/>
</dbReference>
<evidence type="ECO:0000256" key="1">
    <source>
        <dbReference type="ARBA" id="ARBA00023015"/>
    </source>
</evidence>
<keyword evidence="1" id="KW-0805">Transcription regulation</keyword>
<accession>D1W978</accession>
<dbReference type="STRING" id="679190.HMPREF0650_0093"/>
<dbReference type="EMBL" id="ADEG01000113">
    <property type="protein sequence ID" value="EFA90881.1"/>
    <property type="molecule type" value="Genomic_DNA"/>
</dbReference>
<dbReference type="InterPro" id="IPR010982">
    <property type="entry name" value="Lambda_DNA-bd_dom_sf"/>
</dbReference>
<dbReference type="PANTHER" id="PTHR40661">
    <property type="match status" value="1"/>
</dbReference>
<evidence type="ECO:0000313" key="5">
    <source>
        <dbReference type="EMBL" id="EFA90881.1"/>
    </source>
</evidence>
<dbReference type="eggNOG" id="COG2932">
    <property type="taxonomic scope" value="Bacteria"/>
</dbReference>
<evidence type="ECO:0000259" key="4">
    <source>
        <dbReference type="PROSITE" id="PS50943"/>
    </source>
</evidence>
<gene>
    <name evidence="5" type="ORF">HMPREF0650_0093</name>
</gene>
<evidence type="ECO:0000256" key="2">
    <source>
        <dbReference type="ARBA" id="ARBA00023125"/>
    </source>
</evidence>
<comment type="caution">
    <text evidence="5">The sequence shown here is derived from an EMBL/GenBank/DDBJ whole genome shotgun (WGS) entry which is preliminary data.</text>
</comment>
<organism evidence="5 6">
    <name type="scientific">Hoylesella buccalis ATCC 35310</name>
    <dbReference type="NCBI Taxonomy" id="679190"/>
    <lineage>
        <taxon>Bacteria</taxon>
        <taxon>Pseudomonadati</taxon>
        <taxon>Bacteroidota</taxon>
        <taxon>Bacteroidia</taxon>
        <taxon>Bacteroidales</taxon>
        <taxon>Prevotellaceae</taxon>
        <taxon>Hoylesella</taxon>
    </lineage>
</organism>
<name>D1W978_9BACT</name>
<proteinExistence type="predicted"/>
<sequence length="241" mass="27507">MERVDRLQKAFEYLRYKGIANTQVDVANKMGRQRTNVSSAFNGKERYLTDSFLKEFCDTFGVFSFDWLLTGEGNMLKDEPHVSEVTEVKSLSNLKSKEVKKDEQMVNLYDFEASAGLRSLLDNNHANVIDSIRIPNLPKCDGAIHIVGDSMYPLLKSGDIVLYKEMPVDMQHLFYGEMYLISYLIEGDAYVVVKYINRSPQGEPYVTLVSQNPHHADRDIDFRTVNALALVKASIRINCMM</sequence>
<dbReference type="PANTHER" id="PTHR40661:SF1">
    <property type="entry name" value="HTH CRO_C1-TYPE DOMAIN-CONTAINING PROTEIN"/>
    <property type="match status" value="1"/>
</dbReference>